<comment type="caution">
    <text evidence="4">The sequence shown here is derived from an EMBL/GenBank/DDBJ whole genome shotgun (WGS) entry which is preliminary data.</text>
</comment>
<dbReference type="GO" id="GO:0000309">
    <property type="term" value="F:nicotinamide-nucleotide adenylyltransferase activity"/>
    <property type="evidence" value="ECO:0007669"/>
    <property type="project" value="InterPro"/>
</dbReference>
<dbReference type="InterPro" id="IPR038727">
    <property type="entry name" value="NadR/Ttd14_AAA_dom"/>
</dbReference>
<reference evidence="4 5" key="2">
    <citation type="journal article" date="2013" name="PLoS ONE">
        <title>INDIGO - INtegrated Data Warehouse of MIcrobial GenOmes with Examples from the Red Sea Extremophiles.</title>
        <authorList>
            <person name="Alam I."/>
            <person name="Antunes A."/>
            <person name="Kamau A.A."/>
            <person name="Ba Alawi W."/>
            <person name="Kalkatawi M."/>
            <person name="Stingl U."/>
            <person name="Bajic V.B."/>
        </authorList>
    </citation>
    <scope>NUCLEOTIDE SEQUENCE [LARGE SCALE GENOMIC DNA]</scope>
    <source>
        <strain evidence="4 5">SSD-17B</strain>
    </source>
</reference>
<protein>
    <submittedName>
        <fullName evidence="4">Bifunctional NAD biosynthesis protein NadR</fullName>
        <ecNumber evidence="4">2.7.7.3</ecNumber>
    </submittedName>
</protein>
<dbReference type="GO" id="GO:0004595">
    <property type="term" value="F:pantetheine-phosphate adenylyltransferase activity"/>
    <property type="evidence" value="ECO:0007669"/>
    <property type="project" value="UniProtKB-EC"/>
</dbReference>
<keyword evidence="4" id="KW-0808">Transferase</keyword>
<dbReference type="SUPFAM" id="SSF52374">
    <property type="entry name" value="Nucleotidylyl transferase"/>
    <property type="match status" value="1"/>
</dbReference>
<dbReference type="GO" id="GO:0000166">
    <property type="term" value="F:nucleotide binding"/>
    <property type="evidence" value="ECO:0007669"/>
    <property type="project" value="UniProtKB-KW"/>
</dbReference>
<name>F7PU98_9MOLU</name>
<dbReference type="STRING" id="1033810.HLPCO_002199"/>
<keyword evidence="1" id="KW-0547">Nucleotide-binding</keyword>
<dbReference type="InterPro" id="IPR016429">
    <property type="entry name" value="NAD_NadR"/>
</dbReference>
<evidence type="ECO:0000259" key="2">
    <source>
        <dbReference type="Pfam" id="PF01467"/>
    </source>
</evidence>
<dbReference type="PIRSF" id="PIRSF004776">
    <property type="entry name" value="NadR_NMNAT/RNK"/>
    <property type="match status" value="1"/>
</dbReference>
<dbReference type="OrthoDB" id="9802794at2"/>
<dbReference type="eggNOG" id="COG3172">
    <property type="taxonomic scope" value="Bacteria"/>
</dbReference>
<dbReference type="Gene3D" id="3.40.50.620">
    <property type="entry name" value="HUPs"/>
    <property type="match status" value="1"/>
</dbReference>
<evidence type="ECO:0000313" key="5">
    <source>
        <dbReference type="Proteomes" id="UP000005707"/>
    </source>
</evidence>
<dbReference type="PANTHER" id="PTHR37512:SF1">
    <property type="entry name" value="NADR_TTD14 AAA DOMAIN-CONTAINING PROTEIN"/>
    <property type="match status" value="1"/>
</dbReference>
<dbReference type="PANTHER" id="PTHR37512">
    <property type="entry name" value="TRIFUNCTIONAL NAD BIOSYNTHESIS/REGULATOR PROTEIN NADR"/>
    <property type="match status" value="1"/>
</dbReference>
<dbReference type="NCBIfam" id="TIGR00125">
    <property type="entry name" value="cyt_tran_rel"/>
    <property type="match status" value="1"/>
</dbReference>
<dbReference type="InterPro" id="IPR014729">
    <property type="entry name" value="Rossmann-like_a/b/a_fold"/>
</dbReference>
<sequence length="341" mass="40152">MSKKVGMYGGKFLPFHQGHLNAIIEASTLCDELFVILSYDEEYEKKLFKTSKLDPIPYQMRLRWIRQATKELPHVKSIAISETYTNDLYDWKQGAKNILSEIGQQIDVVFSGEERYTKIFQELYPNAFHIVFDRNKVPISGTKIREEGAFKYWDYIPNVARPYYTKKVMIIGTESCGKSTLVHNLASYYNTNYVKEYGRTICEALDGYEDVFTEDLFPQIAYKQKVDEFEAIKYSSKLLFVDTGAYVTKYFRDVFTGTTDDELYEEIAKHHKYDLWLLLEPDVRWVDDGTRTMGEDRVREDNNRRLKEILNENNINYHSIEGNYNMRFKTSINLVDRLLDQ</sequence>
<dbReference type="GO" id="GO:0050262">
    <property type="term" value="F:ribosylnicotinamide kinase activity"/>
    <property type="evidence" value="ECO:0007669"/>
    <property type="project" value="InterPro"/>
</dbReference>
<evidence type="ECO:0000256" key="1">
    <source>
        <dbReference type="PIRSR" id="PIRSR004776-1"/>
    </source>
</evidence>
<dbReference type="Pfam" id="PF13521">
    <property type="entry name" value="AAA_28"/>
    <property type="match status" value="1"/>
</dbReference>
<organism evidence="4 5">
    <name type="scientific">Haloplasma contractile SSD-17B</name>
    <dbReference type="NCBI Taxonomy" id="1033810"/>
    <lineage>
        <taxon>Bacteria</taxon>
        <taxon>Bacillati</taxon>
        <taxon>Mycoplasmatota</taxon>
        <taxon>Mollicutes</taxon>
        <taxon>Haloplasmatales</taxon>
        <taxon>Haloplasmataceae</taxon>
        <taxon>Haloplasma</taxon>
    </lineage>
</organism>
<dbReference type="InterPro" id="IPR027417">
    <property type="entry name" value="P-loop_NTPase"/>
</dbReference>
<dbReference type="SUPFAM" id="SSF52540">
    <property type="entry name" value="P-loop containing nucleoside triphosphate hydrolases"/>
    <property type="match status" value="1"/>
</dbReference>
<dbReference type="InterPro" id="IPR052735">
    <property type="entry name" value="NAD_biosynth-regulator"/>
</dbReference>
<evidence type="ECO:0000259" key="3">
    <source>
        <dbReference type="Pfam" id="PF13521"/>
    </source>
</evidence>
<dbReference type="AlphaFoldDB" id="F7PU98"/>
<feature type="binding site" evidence="1">
    <location>
        <position position="16"/>
    </location>
    <ligand>
        <name>NAD(+)</name>
        <dbReference type="ChEBI" id="CHEBI:57540"/>
        <label>1</label>
    </ligand>
</feature>
<dbReference type="EMBL" id="AFNU02000008">
    <property type="protein sequence ID" value="ERJ11716.1"/>
    <property type="molecule type" value="Genomic_DNA"/>
</dbReference>
<evidence type="ECO:0000313" key="4">
    <source>
        <dbReference type="EMBL" id="ERJ11716.1"/>
    </source>
</evidence>
<proteinExistence type="predicted"/>
<feature type="domain" description="NadR/Ttd14 AAA" evidence="3">
    <location>
        <begin position="167"/>
        <end position="327"/>
    </location>
</feature>
<reference evidence="4 5" key="1">
    <citation type="journal article" date="2011" name="J. Bacteriol.">
        <title>Genome sequence of Haloplasma contractile, an unusual contractile bacterium from a deep-sea anoxic brine lake.</title>
        <authorList>
            <person name="Antunes A."/>
            <person name="Alam I."/>
            <person name="El Dorry H."/>
            <person name="Siam R."/>
            <person name="Robertson A."/>
            <person name="Bajic V.B."/>
            <person name="Stingl U."/>
        </authorList>
    </citation>
    <scope>NUCLEOTIDE SEQUENCE [LARGE SCALE GENOMIC DNA]</scope>
    <source>
        <strain evidence="4 5">SSD-17B</strain>
    </source>
</reference>
<dbReference type="RefSeq" id="WP_008824417.1">
    <property type="nucleotide sequence ID" value="NZ_AFNU02000008.1"/>
</dbReference>
<feature type="binding site" evidence="1">
    <location>
        <begin position="111"/>
        <end position="113"/>
    </location>
    <ligand>
        <name>NAD(+)</name>
        <dbReference type="ChEBI" id="CHEBI:57540"/>
        <label>1</label>
    </ligand>
</feature>
<dbReference type="Pfam" id="PF01467">
    <property type="entry name" value="CTP_transf_like"/>
    <property type="match status" value="1"/>
</dbReference>
<accession>F7PU98</accession>
<dbReference type="EC" id="2.7.7.3" evidence="4"/>
<feature type="domain" description="Cytidyltransferase-like" evidence="2">
    <location>
        <begin position="7"/>
        <end position="146"/>
    </location>
</feature>
<dbReference type="eggNOG" id="COG0669">
    <property type="taxonomic scope" value="Bacteria"/>
</dbReference>
<dbReference type="InParanoid" id="F7PU98"/>
<gene>
    <name evidence="4" type="primary">nadR</name>
    <name evidence="4" type="ORF">HLPCO_002199</name>
</gene>
<keyword evidence="5" id="KW-1185">Reference proteome</keyword>
<dbReference type="NCBIfam" id="NF005988">
    <property type="entry name" value="PRK08099.1"/>
    <property type="match status" value="1"/>
</dbReference>
<dbReference type="InterPro" id="IPR004821">
    <property type="entry name" value="Cyt_trans-like"/>
</dbReference>
<keyword evidence="4" id="KW-0548">Nucleotidyltransferase</keyword>
<dbReference type="GO" id="GO:0009435">
    <property type="term" value="P:NAD+ biosynthetic process"/>
    <property type="evidence" value="ECO:0007669"/>
    <property type="project" value="InterPro"/>
</dbReference>
<dbReference type="Proteomes" id="UP000005707">
    <property type="component" value="Unassembled WGS sequence"/>
</dbReference>
<dbReference type="Gene3D" id="3.40.50.300">
    <property type="entry name" value="P-loop containing nucleotide triphosphate hydrolases"/>
    <property type="match status" value="1"/>
</dbReference>